<evidence type="ECO:0000313" key="2">
    <source>
        <dbReference type="EMBL" id="SEE75117.1"/>
    </source>
</evidence>
<dbReference type="GO" id="GO:0015833">
    <property type="term" value="P:peptide transport"/>
    <property type="evidence" value="ECO:0007669"/>
    <property type="project" value="TreeGrafter"/>
</dbReference>
<dbReference type="Gene3D" id="3.40.190.10">
    <property type="entry name" value="Periplasmic binding protein-like II"/>
    <property type="match status" value="1"/>
</dbReference>
<dbReference type="Pfam" id="PF00496">
    <property type="entry name" value="SBP_bac_5"/>
    <property type="match status" value="1"/>
</dbReference>
<dbReference type="PROSITE" id="PS51318">
    <property type="entry name" value="TAT"/>
    <property type="match status" value="1"/>
</dbReference>
<evidence type="ECO:0000313" key="3">
    <source>
        <dbReference type="Proteomes" id="UP000199220"/>
    </source>
</evidence>
<protein>
    <submittedName>
        <fullName evidence="2">Peptide/nickel transport system substrate-binding protein</fullName>
    </submittedName>
</protein>
<dbReference type="InterPro" id="IPR039424">
    <property type="entry name" value="SBP_5"/>
</dbReference>
<feature type="domain" description="Solute-binding protein family 5" evidence="1">
    <location>
        <begin position="140"/>
        <end position="558"/>
    </location>
</feature>
<name>A0A1H5LEZ7_9MICO</name>
<proteinExistence type="predicted"/>
<dbReference type="Gene3D" id="3.10.105.10">
    <property type="entry name" value="Dipeptide-binding Protein, Domain 3"/>
    <property type="match status" value="1"/>
</dbReference>
<dbReference type="InterPro" id="IPR006311">
    <property type="entry name" value="TAT_signal"/>
</dbReference>
<keyword evidence="3" id="KW-1185">Reference proteome</keyword>
<dbReference type="CDD" id="cd08500">
    <property type="entry name" value="PBP2_NikA_DppA_OppA_like_4"/>
    <property type="match status" value="1"/>
</dbReference>
<dbReference type="AlphaFoldDB" id="A0A1H5LEZ7"/>
<organism evidence="2 3">
    <name type="scientific">Ruania alba</name>
    <dbReference type="NCBI Taxonomy" id="648782"/>
    <lineage>
        <taxon>Bacteria</taxon>
        <taxon>Bacillati</taxon>
        <taxon>Actinomycetota</taxon>
        <taxon>Actinomycetes</taxon>
        <taxon>Micrococcales</taxon>
        <taxon>Ruaniaceae</taxon>
        <taxon>Ruania</taxon>
    </lineage>
</organism>
<evidence type="ECO:0000259" key="1">
    <source>
        <dbReference type="Pfam" id="PF00496"/>
    </source>
</evidence>
<reference evidence="3" key="1">
    <citation type="submission" date="2016-10" db="EMBL/GenBank/DDBJ databases">
        <authorList>
            <person name="Varghese N."/>
            <person name="Submissions S."/>
        </authorList>
    </citation>
    <scope>NUCLEOTIDE SEQUENCE [LARGE SCALE GENOMIC DNA]</scope>
    <source>
        <strain evidence="3">DSM 21368</strain>
    </source>
</reference>
<gene>
    <name evidence="2" type="ORF">SAMN04488554_2752</name>
</gene>
<sequence>MFPPTAESGTRDRLWSSAVSRRSLLLTGGGLAAGASLAGCSFFDTDPAQGENAGGNAGPKGAEAPSLAAQVEAGDLPPVEERLPSTPLVVEPHSQIGQYGGTWRSAIITEEDRTWLTQSIGYEPLIRWIPGWTDQPGTSEIIPNICESFEELEGGRVFQFTLREGMKWSDGEPVTAEDFRFAFEDVNIYEGLHPGGIYTLWTNVNDPEKPGTFESDGNVIRYVFDDPKPGFLEELASGTPMVLPKHHFEQFHELYADNLDDVVAENSLDDWIQLWESKSEEFTDVDRPTLHAWKLTAALGDGSYVEAERNPYYWKVDPDGSQLPYIDSIRCEVLQDIEVELLKITNGELDMQMRNFDSIRNLPVVSDNQESGDYRLFSVSPQGPNAMVIGFNQNLEDDRKREIYANKDFRVGLSHAINRQRIIDTIYGSQTIPWQCAPVEGHPAFDEEFGTQFTEYSVELANEALDRAGYTEKDGDGFRLSEGERITMTVLVPSTMPDQLDAFEMIKEDWAEVGVEVNVTPLAETLYWERVEANQAELSTWTAGGFEIRATQGSNHYFVPSNPRGSSRYGHDWAQWYRGESSVEPPEIIQHQLALFDEMRTTYDADRAIELAREILDIAKDQFFYIGICTQPDGYGIVKNNMGTNVPDAIPGDVGYQPPGPTNPEQYFFTD</sequence>
<dbReference type="RefSeq" id="WP_175477102.1">
    <property type="nucleotide sequence ID" value="NZ_FNTX01000002.1"/>
</dbReference>
<dbReference type="PANTHER" id="PTHR30290:SF62">
    <property type="entry name" value="OLIGOPEPTIDE ABC TRANSPORTER, PERIPLASMIC OLIGOPEPTIDE-BINDING PROTEIN"/>
    <property type="match status" value="1"/>
</dbReference>
<dbReference type="STRING" id="648782.SAMN04488554_2752"/>
<dbReference type="GO" id="GO:1904680">
    <property type="term" value="F:peptide transmembrane transporter activity"/>
    <property type="evidence" value="ECO:0007669"/>
    <property type="project" value="TreeGrafter"/>
</dbReference>
<dbReference type="PANTHER" id="PTHR30290">
    <property type="entry name" value="PERIPLASMIC BINDING COMPONENT OF ABC TRANSPORTER"/>
    <property type="match status" value="1"/>
</dbReference>
<dbReference type="SUPFAM" id="SSF53850">
    <property type="entry name" value="Periplasmic binding protein-like II"/>
    <property type="match status" value="1"/>
</dbReference>
<dbReference type="Proteomes" id="UP000199220">
    <property type="component" value="Unassembled WGS sequence"/>
</dbReference>
<dbReference type="InterPro" id="IPR000914">
    <property type="entry name" value="SBP_5_dom"/>
</dbReference>
<dbReference type="EMBL" id="FNTX01000002">
    <property type="protein sequence ID" value="SEE75117.1"/>
    <property type="molecule type" value="Genomic_DNA"/>
</dbReference>
<accession>A0A1H5LEZ7</accession>